<feature type="repeat" description="TPR" evidence="3">
    <location>
        <begin position="1286"/>
        <end position="1319"/>
    </location>
</feature>
<dbReference type="InterPro" id="IPR019734">
    <property type="entry name" value="TPR_rpt"/>
</dbReference>
<dbReference type="GeneID" id="27689520"/>
<feature type="repeat" description="TPR" evidence="3">
    <location>
        <begin position="1876"/>
        <end position="1909"/>
    </location>
</feature>
<dbReference type="PANTHER" id="PTHR44858:SF1">
    <property type="entry name" value="UDP-N-ACETYLGLUCOSAMINE--PEPTIDE N-ACETYLGLUCOSAMINYLTRANSFERASE SPINDLY-RELATED"/>
    <property type="match status" value="1"/>
</dbReference>
<feature type="repeat" description="TPR" evidence="3">
    <location>
        <begin position="1355"/>
        <end position="1388"/>
    </location>
</feature>
<feature type="compositionally biased region" description="Polar residues" evidence="4">
    <location>
        <begin position="716"/>
        <end position="725"/>
    </location>
</feature>
<feature type="repeat" description="TPR" evidence="3">
    <location>
        <begin position="1808"/>
        <end position="1841"/>
    </location>
</feature>
<feature type="repeat" description="TPR" evidence="3">
    <location>
        <begin position="1184"/>
        <end position="1217"/>
    </location>
</feature>
<dbReference type="VEuPathDB" id="FungiDB:SPPG_06197"/>
<feature type="compositionally biased region" description="Low complexity" evidence="4">
    <location>
        <begin position="748"/>
        <end position="762"/>
    </location>
</feature>
<sequence>MDPNSRVRAEKAGRELQTVIGLIPGNLGKDDTFSTTQKIPIDPSASITSVGKAIIPKVSHLRPAGIRHQTLPQLHSLVPPKRKIVTQRTKPVNVQQHFDNIVLHDDRKRQFMLTSGSAPQHAPSPYAIESKAVEDTQGISPSRIPSAAPMRAQSPSLPTTFGRAITGRLPGGLVGEREQGISSASLDVMLVGHKVDSRFTPPSEELAFDKNEDRPDSRSSQYGFTSESVSDFEPVDTQIPVSLDPVIVGETRQTVDSSDEMEDALPFTSIDEVDNVIKKYAAIIESRIRKLRGEAVTSESSTLALDSSELERASEPDVPATSAMSFETAMPPEEVTSRIAMRIPSVIPERTEPIRLFGNEETEMKASPNAEEVRPVIEVSIPPPAHAIDRVIGEAKGDMQDSTMVELIENEDRPASTNQDHAENGQPPAAIKGAVTFVDDVGGETDISQRQSATPRPDSGELGFASGMNSAIRDSMVVTSLQALIANQQRKRRKIDNATPSVDVNQIGFPFAKYYAPVGRDTEVNTKLINLIRDEVLEADALIQSNMRYPMRQNHQALWSETQSREEQAMREIPDPFSGEDATTLELEGRPVVIKKTAVGAGSMSIGMNWAPAPPTLSIPSRLSRYIPKGGVAIRKDAPSSRIRKEPRISYDDIARAGLLNTSRRMELSTALPSSDIPATSLHSTEDNFSDSLANEMAASWVHPGALYTPGPFKSSSVMEETGSASPVPVSGSLSVNVDSNQPPPAAQVPAQESGLNSTTRTPSPPPIRHVHEQHTLQRDNEELSSLSTIQLHLSDVEPYQVAEGVVTSPLQDDNLLYIGPPLAQKEDDTTFERSLKSIAVNVYASEDLSGPKPPPEAHEQTIGSSGPSPPSIPSSRVLTSSLGASNGAVEKADPQILPQTASSKHDTISSPSISFEETQMESNEDPATFYFRKRNASLGLGASGTRPASRTGATPTATRPASRTSEFKSSNDSSLNQPGIQPSTPMSSIPETADGLRVSVDDNRAIETTRASRRATPGTSTDITTDVDLPASGLRTVAQALVSKGYAPDKGPPLYDIVHDVERRRQTMTSEERARYPTFTEPTLVETLEISAPGKQEAEMEKLTAMIGSSSLPVPAYLRRRGILYGQLGKYELALDDFNTALEYDPFNSEACWYRHQLNLMFGHIQAALQDLDTITETNKQHFGAFQAKARIYQELGMIKLAIVSYSQVIKLKPNNADGYFQRACLFEAENEAVYASEDFKMVRSLDPDNERAIRNLALYSFQRELWNDAVQALSKLIHIAPDDSEAYQYRGRAYAHLGKWDESLQDMTLAIQTNPKQPESFFHRASLLRERHPWKAIEDYSICLLLDDGPLNTEACYQRALLYYKLGEYSYAIADLLAVLDLDPSKSQAYLKLGILYMRYMDDFLEALRCFNKCVAINPVQLQAYLCRGDLYQCVHEKMAHDDSALLPVGRGRRRTINLGDEGLGIPDYGLDGIASSMQYINLAIKEYSKAIHLAPNNHLLYLYRGKILIRAGCACVLLGALKDLGQALKYNKREPQIYLQRGICFENLQDWASAVKELTSCILLKPDFAKAYYHRGLSKLHLQDQEGVEDLGTAIKLDPKFFESYMTRASYHHLKGNYVNGVDDCNEALKIEPTSIRAYLLRGACNCKLHQFTLALNDFTRAVALDRTSHFAFYNRAVTYQLMGDDQSAIKDYSIAMLLHNDSNAYRNRGLLYWKQGDPANALLDLYAARDAFPEDPRLHGLLGLCLQTLGKVQESVEAFSAAIAVNPYMTEAYLGRGNVYASQGLTTSARKDYLRVLHLYPRCSEALVNMAYTMQAENRPKRAYDLFSTALVLDPKCEEALEGRSVVHFALKNFFGALVDICKAIELSPHNCEYLTNRGVVYQALGDNVSALQNYKLAIKYNPSYALAHLNAANLYFYQKRWEQALEAYDATLQLSPSMVSAYVNRGITKAILKDTTGALADFDHAADLNPSIPEVFFNRGHVMQTLDRHEDAERDYSKVLALCPLDSLAHTRRGDARGHQANISGAMHDYALAVAQNPD</sequence>
<feature type="region of interest" description="Disordered" evidence="4">
    <location>
        <begin position="200"/>
        <end position="236"/>
    </location>
</feature>
<protein>
    <submittedName>
        <fullName evidence="5">Uncharacterized protein</fullName>
    </submittedName>
</protein>
<dbReference type="RefSeq" id="XP_016606540.1">
    <property type="nucleotide sequence ID" value="XM_016754401.1"/>
</dbReference>
<proteinExistence type="predicted"/>
<feature type="region of interest" description="Disordered" evidence="4">
    <location>
        <begin position="138"/>
        <end position="158"/>
    </location>
</feature>
<dbReference type="Proteomes" id="UP000053201">
    <property type="component" value="Unassembled WGS sequence"/>
</dbReference>
<gene>
    <name evidence="5" type="ORF">SPPG_06197</name>
</gene>
<evidence type="ECO:0000256" key="2">
    <source>
        <dbReference type="ARBA" id="ARBA00022803"/>
    </source>
</evidence>
<feature type="repeat" description="TPR" evidence="3">
    <location>
        <begin position="1774"/>
        <end position="1807"/>
    </location>
</feature>
<dbReference type="OrthoDB" id="1926212at2759"/>
<feature type="compositionally biased region" description="Polar residues" evidence="4">
    <location>
        <begin position="732"/>
        <end position="741"/>
    </location>
</feature>
<feature type="compositionally biased region" description="Polar residues" evidence="4">
    <location>
        <begin position="218"/>
        <end position="229"/>
    </location>
</feature>
<feature type="compositionally biased region" description="Polar residues" evidence="4">
    <location>
        <begin position="968"/>
        <end position="991"/>
    </location>
</feature>
<feature type="repeat" description="TPR" evidence="3">
    <location>
        <begin position="1740"/>
        <end position="1773"/>
    </location>
</feature>
<feature type="compositionally biased region" description="Basic and acidic residues" evidence="4">
    <location>
        <begin position="207"/>
        <end position="217"/>
    </location>
</feature>
<feature type="repeat" description="TPR" evidence="3">
    <location>
        <begin position="1910"/>
        <end position="1943"/>
    </location>
</feature>
<organism evidence="5 6">
    <name type="scientific">Spizellomyces punctatus (strain DAOM BR117)</name>
    <dbReference type="NCBI Taxonomy" id="645134"/>
    <lineage>
        <taxon>Eukaryota</taxon>
        <taxon>Fungi</taxon>
        <taxon>Fungi incertae sedis</taxon>
        <taxon>Chytridiomycota</taxon>
        <taxon>Chytridiomycota incertae sedis</taxon>
        <taxon>Chytridiomycetes</taxon>
        <taxon>Spizellomycetales</taxon>
        <taxon>Spizellomycetaceae</taxon>
        <taxon>Spizellomyces</taxon>
    </lineage>
</organism>
<feature type="region of interest" description="Disordered" evidence="4">
    <location>
        <begin position="940"/>
        <end position="1028"/>
    </location>
</feature>
<dbReference type="InterPro" id="IPR050498">
    <property type="entry name" value="Ycf3"/>
</dbReference>
<evidence type="ECO:0000313" key="6">
    <source>
        <dbReference type="Proteomes" id="UP000053201"/>
    </source>
</evidence>
<dbReference type="Pfam" id="PF13432">
    <property type="entry name" value="TPR_16"/>
    <property type="match status" value="3"/>
</dbReference>
<evidence type="ECO:0000256" key="3">
    <source>
        <dbReference type="PROSITE-ProRule" id="PRU00339"/>
    </source>
</evidence>
<feature type="compositionally biased region" description="Low complexity" evidence="4">
    <location>
        <begin position="946"/>
        <end position="965"/>
    </location>
</feature>
<feature type="region of interest" description="Disordered" evidence="4">
    <location>
        <begin position="716"/>
        <end position="770"/>
    </location>
</feature>
<dbReference type="InterPro" id="IPR011990">
    <property type="entry name" value="TPR-like_helical_dom_sf"/>
</dbReference>
<feature type="non-terminal residue" evidence="5">
    <location>
        <position position="1"/>
    </location>
</feature>
<evidence type="ECO:0000256" key="1">
    <source>
        <dbReference type="ARBA" id="ARBA00022737"/>
    </source>
</evidence>
<dbReference type="PANTHER" id="PTHR44858">
    <property type="entry name" value="TETRATRICOPEPTIDE REPEAT PROTEIN 6"/>
    <property type="match status" value="1"/>
</dbReference>
<dbReference type="Pfam" id="PF13181">
    <property type="entry name" value="TPR_8"/>
    <property type="match status" value="2"/>
</dbReference>
<feature type="region of interest" description="Disordered" evidence="4">
    <location>
        <begin position="847"/>
        <end position="924"/>
    </location>
</feature>
<dbReference type="STRING" id="645134.A0A0L0HAA5"/>
<feature type="repeat" description="TPR" evidence="3">
    <location>
        <begin position="1978"/>
        <end position="2011"/>
    </location>
</feature>
<evidence type="ECO:0000256" key="4">
    <source>
        <dbReference type="SAM" id="MobiDB-lite"/>
    </source>
</evidence>
<keyword evidence="2 3" id="KW-0802">TPR repeat</keyword>
<dbReference type="SUPFAM" id="SSF48452">
    <property type="entry name" value="TPR-like"/>
    <property type="match status" value="5"/>
</dbReference>
<dbReference type="eggNOG" id="KOG1124">
    <property type="taxonomic scope" value="Eukaryota"/>
</dbReference>
<dbReference type="EMBL" id="KQ257460">
    <property type="protein sequence ID" value="KNC98500.1"/>
    <property type="molecule type" value="Genomic_DNA"/>
</dbReference>
<feature type="compositionally biased region" description="Polar residues" evidence="4">
    <location>
        <begin position="898"/>
        <end position="918"/>
    </location>
</feature>
<evidence type="ECO:0000313" key="5">
    <source>
        <dbReference type="EMBL" id="KNC98500.1"/>
    </source>
</evidence>
<name>A0A0L0HAA5_SPIPD</name>
<dbReference type="SMART" id="SM00028">
    <property type="entry name" value="TPR"/>
    <property type="match status" value="21"/>
</dbReference>
<dbReference type="InParanoid" id="A0A0L0HAA5"/>
<dbReference type="Pfam" id="PF00515">
    <property type="entry name" value="TPR_1"/>
    <property type="match status" value="1"/>
</dbReference>
<feature type="repeat" description="TPR" evidence="3">
    <location>
        <begin position="1116"/>
        <end position="1149"/>
    </location>
</feature>
<dbReference type="PROSITE" id="PS50005">
    <property type="entry name" value="TPR"/>
    <property type="match status" value="10"/>
</dbReference>
<feature type="region of interest" description="Disordered" evidence="4">
    <location>
        <begin position="295"/>
        <end position="321"/>
    </location>
</feature>
<dbReference type="Gene3D" id="1.25.40.10">
    <property type="entry name" value="Tetratricopeptide repeat domain"/>
    <property type="match status" value="9"/>
</dbReference>
<accession>A0A0L0HAA5</accession>
<keyword evidence="1" id="KW-0677">Repeat</keyword>
<reference evidence="5 6" key="1">
    <citation type="submission" date="2009-08" db="EMBL/GenBank/DDBJ databases">
        <title>The Genome Sequence of Spizellomyces punctatus strain DAOM BR117.</title>
        <authorList>
            <consortium name="The Broad Institute Genome Sequencing Platform"/>
            <person name="Russ C."/>
            <person name="Cuomo C."/>
            <person name="Shea T."/>
            <person name="Young S.K."/>
            <person name="Zeng Q."/>
            <person name="Koehrsen M."/>
            <person name="Haas B."/>
            <person name="Borodovsky M."/>
            <person name="Guigo R."/>
            <person name="Alvarado L."/>
            <person name="Berlin A."/>
            <person name="Bochicchio J."/>
            <person name="Borenstein D."/>
            <person name="Chapman S."/>
            <person name="Chen Z."/>
            <person name="Engels R."/>
            <person name="Freedman E."/>
            <person name="Gellesch M."/>
            <person name="Goldberg J."/>
            <person name="Griggs A."/>
            <person name="Gujja S."/>
            <person name="Heiman D."/>
            <person name="Hepburn T."/>
            <person name="Howarth C."/>
            <person name="Jen D."/>
            <person name="Larson L."/>
            <person name="Lewis B."/>
            <person name="Mehta T."/>
            <person name="Park D."/>
            <person name="Pearson M."/>
            <person name="Roberts A."/>
            <person name="Saif S."/>
            <person name="Shenoy N."/>
            <person name="Sisk P."/>
            <person name="Stolte C."/>
            <person name="Sykes S."/>
            <person name="Thomson T."/>
            <person name="Walk T."/>
            <person name="White J."/>
            <person name="Yandava C."/>
            <person name="Burger G."/>
            <person name="Gray M.W."/>
            <person name="Holland P.W.H."/>
            <person name="King N."/>
            <person name="Lang F.B.F."/>
            <person name="Roger A.J."/>
            <person name="Ruiz-Trillo I."/>
            <person name="Lander E."/>
            <person name="Nusbaum C."/>
        </authorList>
    </citation>
    <scope>NUCLEOTIDE SEQUENCE [LARGE SCALE GENOMIC DNA]</scope>
    <source>
        <strain evidence="5 6">DAOM BR117</strain>
    </source>
</reference>
<keyword evidence="6" id="KW-1185">Reference proteome</keyword>